<protein>
    <submittedName>
        <fullName evidence="2">Uncharacterized protein</fullName>
    </submittedName>
</protein>
<evidence type="ECO:0000313" key="2">
    <source>
        <dbReference type="EMBL" id="KAF4610024.1"/>
    </source>
</evidence>
<dbReference type="Proteomes" id="UP000521872">
    <property type="component" value="Unassembled WGS sequence"/>
</dbReference>
<sequence>MVTTRVHRPPERNGKASARVGYSIPGIQTLLSRKKSIAPPQSISPNIRLLSYCTPSKQTPEESSPGLGWACFLLKRKEARKGWGNRPPDPSDIEKTAVIGLEDPASTGDAASSNPSVMVNQDQIRYRKWKAGTRLQRGYNNIPSTTPTKILDTVNGYDSPSHHC</sequence>
<comment type="caution">
    <text evidence="2">The sequence shown here is derived from an EMBL/GenBank/DDBJ whole genome shotgun (WGS) entry which is preliminary data.</text>
</comment>
<dbReference type="AlphaFoldDB" id="A0A8H4QF82"/>
<accession>A0A8H4QF82</accession>
<feature type="region of interest" description="Disordered" evidence="1">
    <location>
        <begin position="139"/>
        <end position="164"/>
    </location>
</feature>
<gene>
    <name evidence="2" type="ORF">D9613_010528</name>
</gene>
<reference evidence="2 3" key="1">
    <citation type="submission" date="2019-12" db="EMBL/GenBank/DDBJ databases">
        <authorList>
            <person name="Floudas D."/>
            <person name="Bentzer J."/>
            <person name="Ahren D."/>
            <person name="Johansson T."/>
            <person name="Persson P."/>
            <person name="Tunlid A."/>
        </authorList>
    </citation>
    <scope>NUCLEOTIDE SEQUENCE [LARGE SCALE GENOMIC DNA]</scope>
    <source>
        <strain evidence="2 3">CBS 102.39</strain>
    </source>
</reference>
<name>A0A8H4QF82_9AGAR</name>
<evidence type="ECO:0000313" key="3">
    <source>
        <dbReference type="Proteomes" id="UP000521872"/>
    </source>
</evidence>
<keyword evidence="3" id="KW-1185">Reference proteome</keyword>
<dbReference type="EMBL" id="JAACJL010000059">
    <property type="protein sequence ID" value="KAF4610024.1"/>
    <property type="molecule type" value="Genomic_DNA"/>
</dbReference>
<proteinExistence type="predicted"/>
<evidence type="ECO:0000256" key="1">
    <source>
        <dbReference type="SAM" id="MobiDB-lite"/>
    </source>
</evidence>
<organism evidence="2 3">
    <name type="scientific">Agrocybe pediades</name>
    <dbReference type="NCBI Taxonomy" id="84607"/>
    <lineage>
        <taxon>Eukaryota</taxon>
        <taxon>Fungi</taxon>
        <taxon>Dikarya</taxon>
        <taxon>Basidiomycota</taxon>
        <taxon>Agaricomycotina</taxon>
        <taxon>Agaricomycetes</taxon>
        <taxon>Agaricomycetidae</taxon>
        <taxon>Agaricales</taxon>
        <taxon>Agaricineae</taxon>
        <taxon>Strophariaceae</taxon>
        <taxon>Agrocybe</taxon>
    </lineage>
</organism>
<feature type="compositionally biased region" description="Polar residues" evidence="1">
    <location>
        <begin position="139"/>
        <end position="148"/>
    </location>
</feature>